<dbReference type="STRING" id="29486.UGYR_05285"/>
<dbReference type="Pfam" id="PF06042">
    <property type="entry name" value="NTP_transf_6"/>
    <property type="match status" value="1"/>
</dbReference>
<evidence type="ECO:0000313" key="2">
    <source>
        <dbReference type="EMBL" id="SUQ01769.1"/>
    </source>
</evidence>
<dbReference type="InterPro" id="IPR009267">
    <property type="entry name" value="NTP_transf_6"/>
</dbReference>
<dbReference type="PANTHER" id="PTHR39166">
    <property type="entry name" value="BLL1166 PROTEIN"/>
    <property type="match status" value="1"/>
</dbReference>
<dbReference type="EMBL" id="LN681231">
    <property type="protein sequence ID" value="CEK28309.1"/>
    <property type="molecule type" value="Genomic_DNA"/>
</dbReference>
<keyword evidence="3" id="KW-1185">Reference proteome</keyword>
<gene>
    <name evidence="1" type="ORF">CSF007_12885</name>
    <name evidence="2" type="ORF">NCTC10476_03144</name>
</gene>
<dbReference type="AlphaFoldDB" id="A0A085U2T5"/>
<dbReference type="PATRIC" id="fig|29486.44.peg.3319"/>
<dbReference type="PANTHER" id="PTHR39166:SF1">
    <property type="entry name" value="BLL1166 PROTEIN"/>
    <property type="match status" value="1"/>
</dbReference>
<name>A0A085U2T5_YERRU</name>
<sequence>MNIAQQQQVIEWIQADNQRMTALRYARNLGLNQWCLAAGFVRNRVWDSLHNYHQATPLNDIDLVYFDRENCSAERDKWLESRLLTQSPLPWSVKNQARMHLRSGRPPYASTQDAISYWVEIETAIGVRLEPDDTLTLIAPFGLHALFDSTITFNPKNGDLATFHQRVAEKGWLIQWPNLYLSHDAKA</sequence>
<dbReference type="eggNOG" id="COG3575">
    <property type="taxonomic scope" value="Bacteria"/>
</dbReference>
<evidence type="ECO:0000313" key="3">
    <source>
        <dbReference type="Proteomes" id="UP000255169"/>
    </source>
</evidence>
<protein>
    <submittedName>
        <fullName evidence="2">Uncharacterized protein conserved in bacteria</fullName>
    </submittedName>
</protein>
<organism evidence="1">
    <name type="scientific">Yersinia ruckeri</name>
    <dbReference type="NCBI Taxonomy" id="29486"/>
    <lineage>
        <taxon>Bacteria</taxon>
        <taxon>Pseudomonadati</taxon>
        <taxon>Pseudomonadota</taxon>
        <taxon>Gammaproteobacteria</taxon>
        <taxon>Enterobacterales</taxon>
        <taxon>Yersiniaceae</taxon>
        <taxon>Yersinia</taxon>
    </lineage>
</organism>
<reference evidence="1" key="1">
    <citation type="journal article" date="2015" name="Genome Announc.">
        <title>Complete Genome Sequence of Yersinia ruckeri Strain CSF007-82, Etiologic Agent of Red Mouth Disease in Salmonid Fish.</title>
        <authorList>
            <person name="Nelson M.C."/>
            <person name="LaPatra S.E."/>
            <person name="Welch T.J."/>
            <person name="Graf J."/>
        </authorList>
    </citation>
    <scope>NUCLEOTIDE SEQUENCE</scope>
    <source>
        <strain evidence="1">CSF007-82</strain>
    </source>
</reference>
<proteinExistence type="predicted"/>
<evidence type="ECO:0000313" key="1">
    <source>
        <dbReference type="EMBL" id="CEK28309.1"/>
    </source>
</evidence>
<dbReference type="EMBL" id="UHJG01000001">
    <property type="protein sequence ID" value="SUQ01769.1"/>
    <property type="molecule type" value="Genomic_DNA"/>
</dbReference>
<dbReference type="Proteomes" id="UP000255169">
    <property type="component" value="Unassembled WGS sequence"/>
</dbReference>
<accession>A0A085U2T5</accession>
<reference evidence="2 3" key="2">
    <citation type="submission" date="2018-06" db="EMBL/GenBank/DDBJ databases">
        <authorList>
            <consortium name="Pathogen Informatics"/>
            <person name="Doyle S."/>
        </authorList>
    </citation>
    <scope>NUCLEOTIDE SEQUENCE [LARGE SCALE GENOMIC DNA]</scope>
    <source>
        <strain evidence="2 3">NCTC10476</strain>
    </source>
</reference>